<dbReference type="CDD" id="cd05403">
    <property type="entry name" value="NT_KNTase_like"/>
    <property type="match status" value="1"/>
</dbReference>
<sequence length="150" mass="17096">MQEVSWDLLRRKLDRYPLVNDLKLVIEAIIKNFSPVAVILFGSLARGDFLPDSDADLVVLLSRDRVPLMETLLELKRCDSTGMVEIFPYGWRQFIFMLEDLNVLALDAMSEGVALYIGDAVKWKEITSAVEKVFRKVIPVEGGWRIIPGR</sequence>
<feature type="domain" description="Polymerase nucleotidyl transferase" evidence="1">
    <location>
        <begin position="24"/>
        <end position="65"/>
    </location>
</feature>
<dbReference type="InterPro" id="IPR002934">
    <property type="entry name" value="Polymerase_NTP_transf_dom"/>
</dbReference>
<dbReference type="AlphaFoldDB" id="A0A1M4ZSW8"/>
<dbReference type="Pfam" id="PF01909">
    <property type="entry name" value="NTP_transf_2"/>
    <property type="match status" value="1"/>
</dbReference>
<dbReference type="SUPFAM" id="SSF81301">
    <property type="entry name" value="Nucleotidyltransferase"/>
    <property type="match status" value="1"/>
</dbReference>
<evidence type="ECO:0000259" key="1">
    <source>
        <dbReference type="Pfam" id="PF01909"/>
    </source>
</evidence>
<gene>
    <name evidence="2" type="ORF">SAMN02745218_01684</name>
</gene>
<proteinExistence type="predicted"/>
<dbReference type="InterPro" id="IPR043519">
    <property type="entry name" value="NT_sf"/>
</dbReference>
<name>A0A1M4ZSW8_9FIRM</name>
<keyword evidence="3" id="KW-1185">Reference proteome</keyword>
<dbReference type="GO" id="GO:0016779">
    <property type="term" value="F:nucleotidyltransferase activity"/>
    <property type="evidence" value="ECO:0007669"/>
    <property type="project" value="InterPro"/>
</dbReference>
<dbReference type="Gene3D" id="3.30.460.10">
    <property type="entry name" value="Beta Polymerase, domain 2"/>
    <property type="match status" value="1"/>
</dbReference>
<dbReference type="EMBL" id="FQUW01000018">
    <property type="protein sequence ID" value="SHF20897.1"/>
    <property type="molecule type" value="Genomic_DNA"/>
</dbReference>
<evidence type="ECO:0000313" key="3">
    <source>
        <dbReference type="Proteomes" id="UP000184196"/>
    </source>
</evidence>
<evidence type="ECO:0000313" key="2">
    <source>
        <dbReference type="EMBL" id="SHF20897.1"/>
    </source>
</evidence>
<protein>
    <submittedName>
        <fullName evidence="2">Nucleotidyltransferase domain-containing protein</fullName>
    </submittedName>
</protein>
<dbReference type="OrthoDB" id="9814975at2"/>
<keyword evidence="2" id="KW-0808">Transferase</keyword>
<reference evidence="3" key="1">
    <citation type="submission" date="2016-11" db="EMBL/GenBank/DDBJ databases">
        <authorList>
            <person name="Varghese N."/>
            <person name="Submissions S."/>
        </authorList>
    </citation>
    <scope>NUCLEOTIDE SEQUENCE [LARGE SCALE GENOMIC DNA]</scope>
    <source>
        <strain evidence="3">DSM 11792</strain>
    </source>
</reference>
<accession>A0A1M4ZSW8</accession>
<organism evidence="2 3">
    <name type="scientific">Desulfofundulus australicus DSM 11792</name>
    <dbReference type="NCBI Taxonomy" id="1121425"/>
    <lineage>
        <taxon>Bacteria</taxon>
        <taxon>Bacillati</taxon>
        <taxon>Bacillota</taxon>
        <taxon>Clostridia</taxon>
        <taxon>Eubacteriales</taxon>
        <taxon>Peptococcaceae</taxon>
        <taxon>Desulfofundulus</taxon>
    </lineage>
</organism>
<dbReference type="Proteomes" id="UP000184196">
    <property type="component" value="Unassembled WGS sequence"/>
</dbReference>